<keyword evidence="1" id="KW-0812">Transmembrane</keyword>
<sequence length="387" mass="44490">MDYDKKFFGNNLESVEIPEEVDFVIDRAIKRAKNRYKNIFLKGTASMAIMLVLFVFLNKTSPVFADYVNNASKEVKNLLNGFRDSGIDNAIKNGFVQESIDNKNYFSQSAEDRGITVTIDQFTMSGNELLIGYSVKADSKYNDWNDLMCDSLQIIDNKGRILFDGRDSNDVAKELAKNNIDNKEYAVYNSLYYMDVDKGSFKNSRVKKGVFHFSSDKTKISELPDSVTIKFYDFYDNTISPHIYKKMNFFSKLSHKAPKIITGSWQVNIKVDDKLKNAREINYVKDINTDVNSAIKIGYVNVYPTVANAKFSVPVDMSVKDLYLEDDSGNKYKCGARERHGNDNSNFREEISDFESPYFEKVKKLYLVIKSEENNKEKDFKIALKKK</sequence>
<evidence type="ECO:0000313" key="3">
    <source>
        <dbReference type="EMBL" id="MCC9296002.1"/>
    </source>
</evidence>
<comment type="caution">
    <text evidence="3">The sequence shown here is derived from an EMBL/GenBank/DDBJ whole genome shotgun (WGS) entry which is preliminary data.</text>
</comment>
<gene>
    <name evidence="3" type="ORF">LN736_14150</name>
</gene>
<dbReference type="Proteomes" id="UP001165422">
    <property type="component" value="Unassembled WGS sequence"/>
</dbReference>
<keyword evidence="1" id="KW-0472">Membrane</keyword>
<proteinExistence type="predicted"/>
<evidence type="ECO:0000313" key="4">
    <source>
        <dbReference type="Proteomes" id="UP001165422"/>
    </source>
</evidence>
<feature type="domain" description="DUF4179" evidence="2">
    <location>
        <begin position="36"/>
        <end position="136"/>
    </location>
</feature>
<evidence type="ECO:0000256" key="1">
    <source>
        <dbReference type="SAM" id="Phobius"/>
    </source>
</evidence>
<keyword evidence="1" id="KW-1133">Transmembrane helix</keyword>
<accession>A0ABS8N870</accession>
<keyword evidence="4" id="KW-1185">Reference proteome</keyword>
<dbReference type="RefSeq" id="WP_179977274.1">
    <property type="nucleotide sequence ID" value="NZ_JAJJPB010000021.1"/>
</dbReference>
<dbReference type="EMBL" id="JAJJPB010000021">
    <property type="protein sequence ID" value="MCC9296002.1"/>
    <property type="molecule type" value="Genomic_DNA"/>
</dbReference>
<reference evidence="3" key="1">
    <citation type="submission" date="2021-11" db="EMBL/GenBank/DDBJ databases">
        <authorList>
            <person name="Qingchun L."/>
            <person name="Dong Z."/>
            <person name="Zongwei Q."/>
            <person name="Jia Z."/>
            <person name="Duotao L."/>
        </authorList>
    </citation>
    <scope>NUCLEOTIDE SEQUENCE</scope>
    <source>
        <strain evidence="3">WLY-B-L2</strain>
    </source>
</reference>
<protein>
    <submittedName>
        <fullName evidence="3">DUF4179 domain-containing protein</fullName>
    </submittedName>
</protein>
<dbReference type="InterPro" id="IPR025436">
    <property type="entry name" value="DUF4179"/>
</dbReference>
<dbReference type="Gene3D" id="2.60.40.1630">
    <property type="entry name" value="bacillus anthracis domain"/>
    <property type="match status" value="1"/>
</dbReference>
<dbReference type="Pfam" id="PF13786">
    <property type="entry name" value="DUF4179"/>
    <property type="match status" value="1"/>
</dbReference>
<feature type="transmembrane region" description="Helical" evidence="1">
    <location>
        <begin position="39"/>
        <end position="57"/>
    </location>
</feature>
<organism evidence="3 4">
    <name type="scientific">Clostridium aromativorans</name>
    <dbReference type="NCBI Taxonomy" id="2836848"/>
    <lineage>
        <taxon>Bacteria</taxon>
        <taxon>Bacillati</taxon>
        <taxon>Bacillota</taxon>
        <taxon>Clostridia</taxon>
        <taxon>Eubacteriales</taxon>
        <taxon>Clostridiaceae</taxon>
        <taxon>Clostridium</taxon>
    </lineage>
</organism>
<evidence type="ECO:0000259" key="2">
    <source>
        <dbReference type="Pfam" id="PF13786"/>
    </source>
</evidence>
<name>A0ABS8N870_9CLOT</name>